<feature type="chain" id="PRO_5009447361" evidence="1">
    <location>
        <begin position="20"/>
        <end position="34"/>
    </location>
</feature>
<reference evidence="3" key="1">
    <citation type="submission" date="2016-03" db="EMBL/GenBank/DDBJ databases">
        <authorList>
            <person name="Guldener U."/>
        </authorList>
    </citation>
    <scope>NUCLEOTIDE SEQUENCE [LARGE SCALE GENOMIC DNA]</scope>
    <source>
        <strain evidence="3">04CH-RAC-A.6.1</strain>
    </source>
</reference>
<evidence type="ECO:0000256" key="1">
    <source>
        <dbReference type="SAM" id="SignalP"/>
    </source>
</evidence>
<protein>
    <submittedName>
        <fullName evidence="2">Uncharacterized protein</fullName>
    </submittedName>
</protein>
<dbReference type="AlphaFoldDB" id="A0A1E1LPS0"/>
<name>A0A1E1LPS0_9HELO</name>
<dbReference type="EMBL" id="FJUX01000162">
    <property type="protein sequence ID" value="CZT12491.1"/>
    <property type="molecule type" value="Genomic_DNA"/>
</dbReference>
<dbReference type="Proteomes" id="UP000178912">
    <property type="component" value="Unassembled WGS sequence"/>
</dbReference>
<keyword evidence="1" id="KW-0732">Signal</keyword>
<keyword evidence="3" id="KW-1185">Reference proteome</keyword>
<organism evidence="2 3">
    <name type="scientific">Rhynchosporium agropyri</name>
    <dbReference type="NCBI Taxonomy" id="914238"/>
    <lineage>
        <taxon>Eukaryota</taxon>
        <taxon>Fungi</taxon>
        <taxon>Dikarya</taxon>
        <taxon>Ascomycota</taxon>
        <taxon>Pezizomycotina</taxon>
        <taxon>Leotiomycetes</taxon>
        <taxon>Helotiales</taxon>
        <taxon>Ploettnerulaceae</taxon>
        <taxon>Rhynchosporium</taxon>
    </lineage>
</organism>
<evidence type="ECO:0000313" key="2">
    <source>
        <dbReference type="EMBL" id="CZT12491.1"/>
    </source>
</evidence>
<feature type="signal peptide" evidence="1">
    <location>
        <begin position="1"/>
        <end position="19"/>
    </location>
</feature>
<proteinExistence type="predicted"/>
<accession>A0A1E1LPS0</accession>
<evidence type="ECO:0000313" key="3">
    <source>
        <dbReference type="Proteomes" id="UP000178912"/>
    </source>
</evidence>
<sequence>MLCLFSMLCLLLCCASSCAACWLMHAAGLHLPNT</sequence>
<gene>
    <name evidence="2" type="ORF">RAG0_16302</name>
</gene>